<dbReference type="GO" id="GO:0075732">
    <property type="term" value="P:viral penetration into host nucleus"/>
    <property type="evidence" value="ECO:0007669"/>
    <property type="project" value="UniProtKB-KW"/>
</dbReference>
<dbReference type="GO" id="GO:0044167">
    <property type="term" value="C:host cell endoplasmic reticulum membrane"/>
    <property type="evidence" value="ECO:0007669"/>
    <property type="project" value="UniProtKB-SubCell"/>
</dbReference>
<dbReference type="PIRSF" id="PIRSF003377">
    <property type="entry name" value="Polyoma_coat2"/>
    <property type="match status" value="1"/>
</dbReference>
<keyword evidence="9 17" id="KW-0946">Virion</keyword>
<evidence type="ECO:0000256" key="16">
    <source>
        <dbReference type="ARBA" id="ARBA00023296"/>
    </source>
</evidence>
<gene>
    <name evidence="18" type="primary">VP3</name>
</gene>
<sequence length="205" mass="23962">MALVPWMPEIDYLFPGLTSFSYYLNIVADWWESLFHVVGREIWRRLLSQAHRQLGEATRAIAVRSQNEIMDMIARIAENARWAVTNGPVHLYSSLENYYRELPGINPAQLRQQYRFRREAAPSITDFRVQDQQQQREVQDVKSGHYVEHYGPPGGAHQRVTPDWMLPLILGLYGDITPTWEVELHTLEEQEDGPRKKKARMRAMS</sequence>
<comment type="subcellular location">
    <subcellularLocation>
        <location evidence="3">Host endoplasmic reticulum membrane</location>
    </subcellularLocation>
    <subcellularLocation>
        <location evidence="1">Host nucleus</location>
    </subcellularLocation>
    <subcellularLocation>
        <location evidence="2">Virion</location>
    </subcellularLocation>
</comment>
<keyword evidence="10" id="KW-1043">Host membrane</keyword>
<proteinExistence type="inferred from homology"/>
<evidence type="ECO:0000256" key="6">
    <source>
        <dbReference type="ARBA" id="ARBA00022561"/>
    </source>
</evidence>
<dbReference type="GO" id="GO:0042025">
    <property type="term" value="C:host cell nucleus"/>
    <property type="evidence" value="ECO:0007669"/>
    <property type="project" value="UniProtKB-SubCell"/>
</dbReference>
<evidence type="ECO:0000256" key="9">
    <source>
        <dbReference type="ARBA" id="ARBA00022844"/>
    </source>
</evidence>
<keyword evidence="7" id="KW-1048">Host nucleus</keyword>
<keyword evidence="19" id="KW-1185">Reference proteome</keyword>
<dbReference type="Pfam" id="PF00761">
    <property type="entry name" value="Polyoma_coat2"/>
    <property type="match status" value="1"/>
</dbReference>
<evidence type="ECO:0000256" key="10">
    <source>
        <dbReference type="ARBA" id="ARBA00022870"/>
    </source>
</evidence>
<keyword evidence="11" id="KW-0426">Late protein</keyword>
<evidence type="ECO:0000256" key="14">
    <source>
        <dbReference type="ARBA" id="ARBA00023184"/>
    </source>
</evidence>
<keyword evidence="12" id="KW-0238">DNA-binding</keyword>
<keyword evidence="14" id="KW-1038">Host endoplasmic reticulum</keyword>
<name>A0A6P1E957_9POLY</name>
<keyword evidence="16" id="KW-1160">Virus entry into host cell</keyword>
<dbReference type="InterPro" id="IPR001070">
    <property type="entry name" value="Polyoma_coat_VP2"/>
</dbReference>
<accession>A0A6P1E957</accession>
<dbReference type="GO" id="GO:0003677">
    <property type="term" value="F:DNA binding"/>
    <property type="evidence" value="ECO:0007669"/>
    <property type="project" value="UniProtKB-KW"/>
</dbReference>
<evidence type="ECO:0000256" key="11">
    <source>
        <dbReference type="ARBA" id="ARBA00022921"/>
    </source>
</evidence>
<evidence type="ECO:0000313" key="18">
    <source>
        <dbReference type="EMBL" id="QBR53199.1"/>
    </source>
</evidence>
<evidence type="ECO:0000256" key="4">
    <source>
        <dbReference type="ARBA" id="ARBA00006444"/>
    </source>
</evidence>
<dbReference type="Proteomes" id="UP000503387">
    <property type="component" value="Segment"/>
</dbReference>
<evidence type="ECO:0000256" key="8">
    <source>
        <dbReference type="ARBA" id="ARBA00022707"/>
    </source>
</evidence>
<comment type="similarity">
    <text evidence="4 17">Belongs to the polyomaviruses capsid protein VP2 family.</text>
</comment>
<protein>
    <recommendedName>
        <fullName evidence="17">Minor capsid protein</fullName>
    </recommendedName>
</protein>
<dbReference type="EMBL" id="MK443498">
    <property type="protein sequence ID" value="QBR53199.1"/>
    <property type="molecule type" value="Genomic_DNA"/>
</dbReference>
<evidence type="ECO:0000256" key="12">
    <source>
        <dbReference type="ARBA" id="ARBA00023125"/>
    </source>
</evidence>
<evidence type="ECO:0000256" key="15">
    <source>
        <dbReference type="ARBA" id="ARBA00023288"/>
    </source>
</evidence>
<keyword evidence="6 17" id="KW-0167">Capsid protein</keyword>
<keyword evidence="5" id="KW-1163">Viral penetration into host nucleus</keyword>
<dbReference type="GO" id="GO:0046718">
    <property type="term" value="P:symbiont entry into host cell"/>
    <property type="evidence" value="ECO:0007669"/>
    <property type="project" value="UniProtKB-KW"/>
</dbReference>
<evidence type="ECO:0000313" key="19">
    <source>
        <dbReference type="Proteomes" id="UP000503387"/>
    </source>
</evidence>
<reference evidence="18 19" key="1">
    <citation type="journal article" date="2019" name="Virol. J.">
        <title>Detection and genome characterization of two novel papillomaviruses and a novel polyomavirus in tree shrew (Tupaia belangeri chinensis) in China.</title>
        <authorList>
            <person name="Liu P."/>
            <person name="Qiu Y."/>
            <person name="Xing C."/>
            <person name="Zhou J.H."/>
            <person name="Yang W.H."/>
            <person name="Wang Q."/>
            <person name="Li J.Y."/>
            <person name="Han X."/>
            <person name="Zhang Y.Z."/>
            <person name="Ge X.Y."/>
        </authorList>
    </citation>
    <scope>NUCLEOTIDE SEQUENCE [LARGE SCALE GENOMIC DNA]</scope>
</reference>
<keyword evidence="8" id="KW-0519">Myristate</keyword>
<evidence type="ECO:0000256" key="13">
    <source>
        <dbReference type="ARBA" id="ARBA00023136"/>
    </source>
</evidence>
<keyword evidence="15" id="KW-0449">Lipoprotein</keyword>
<keyword evidence="13" id="KW-0472">Membrane</keyword>
<evidence type="ECO:0000256" key="1">
    <source>
        <dbReference type="ARBA" id="ARBA00004147"/>
    </source>
</evidence>
<evidence type="ECO:0000256" key="5">
    <source>
        <dbReference type="ARBA" id="ARBA00022524"/>
    </source>
</evidence>
<evidence type="ECO:0000256" key="2">
    <source>
        <dbReference type="ARBA" id="ARBA00004328"/>
    </source>
</evidence>
<dbReference type="GO" id="GO:0005198">
    <property type="term" value="F:structural molecule activity"/>
    <property type="evidence" value="ECO:0007669"/>
    <property type="project" value="UniProtKB-UniRule"/>
</dbReference>
<evidence type="ECO:0000256" key="3">
    <source>
        <dbReference type="ARBA" id="ARBA00004625"/>
    </source>
</evidence>
<organism evidence="18 19">
    <name type="scientific">Tree shrew polyomavirus 1</name>
    <dbReference type="NCBI Taxonomy" id="2562517"/>
    <lineage>
        <taxon>Viruses</taxon>
        <taxon>Monodnaviria</taxon>
        <taxon>Shotokuvirae</taxon>
        <taxon>Cossaviricota</taxon>
        <taxon>Papovaviricetes</taxon>
        <taxon>Sepolyvirales</taxon>
        <taxon>Polyomaviridae</taxon>
        <taxon>Alphapolyomavirus</taxon>
        <taxon>Alphapolyomavirus tubelangeri</taxon>
    </lineage>
</organism>
<evidence type="ECO:0000256" key="7">
    <source>
        <dbReference type="ARBA" id="ARBA00022562"/>
    </source>
</evidence>
<dbReference type="GO" id="GO:0019028">
    <property type="term" value="C:viral capsid"/>
    <property type="evidence" value="ECO:0007669"/>
    <property type="project" value="UniProtKB-UniRule"/>
</dbReference>
<evidence type="ECO:0000256" key="17">
    <source>
        <dbReference type="PIRNR" id="PIRNR003377"/>
    </source>
</evidence>
<dbReference type="GO" id="GO:0043657">
    <property type="term" value="C:host cell"/>
    <property type="evidence" value="ECO:0007669"/>
    <property type="project" value="GOC"/>
</dbReference>